<keyword evidence="10" id="KW-1185">Reference proteome</keyword>
<evidence type="ECO:0000256" key="7">
    <source>
        <dbReference type="SAM" id="MobiDB-lite"/>
    </source>
</evidence>
<evidence type="ECO:0000256" key="3">
    <source>
        <dbReference type="ARBA" id="ARBA00014376"/>
    </source>
</evidence>
<dbReference type="GO" id="GO:0030694">
    <property type="term" value="C:bacterial-type flagellum basal body, rod"/>
    <property type="evidence" value="ECO:0007669"/>
    <property type="project" value="InterPro"/>
</dbReference>
<dbReference type="NCBIfam" id="TIGR01396">
    <property type="entry name" value="FlgB"/>
    <property type="match status" value="1"/>
</dbReference>
<evidence type="ECO:0000256" key="1">
    <source>
        <dbReference type="ARBA" id="ARBA00004117"/>
    </source>
</evidence>
<keyword evidence="4 6" id="KW-0975">Bacterial flagellum</keyword>
<dbReference type="GO" id="GO:0071978">
    <property type="term" value="P:bacterial-type flagellum-dependent swarming motility"/>
    <property type="evidence" value="ECO:0007669"/>
    <property type="project" value="TreeGrafter"/>
</dbReference>
<accession>A0A089LYZ1</accession>
<keyword evidence="9" id="KW-0969">Cilium</keyword>
<dbReference type="RefSeq" id="WP_038696748.1">
    <property type="nucleotide sequence ID" value="NZ_CP009286.1"/>
</dbReference>
<keyword evidence="9" id="KW-0966">Cell projection</keyword>
<reference evidence="9 10" key="1">
    <citation type="submission" date="2014-08" db="EMBL/GenBank/DDBJ databases">
        <title>Comparative genomics of the Paenibacillus odorifer group.</title>
        <authorList>
            <person name="den Bakker H.C."/>
            <person name="Tsai Y.-C."/>
            <person name="Martin N."/>
            <person name="Korlach J."/>
            <person name="Wiedmann M."/>
        </authorList>
    </citation>
    <scope>NUCLEOTIDE SEQUENCE [LARGE SCALE GENOMIC DNA]</scope>
    <source>
        <strain evidence="9 10">DSM 14472</strain>
    </source>
</reference>
<comment type="subunit">
    <text evidence="6">The basal body constitutes a major portion of the flagellar organelle and consists of a number of rings mounted on a central rod.</text>
</comment>
<feature type="compositionally biased region" description="Low complexity" evidence="7">
    <location>
        <begin position="80"/>
        <end position="89"/>
    </location>
</feature>
<evidence type="ECO:0000256" key="6">
    <source>
        <dbReference type="PIRNR" id="PIRNR002889"/>
    </source>
</evidence>
<proteinExistence type="inferred from homology"/>
<dbReference type="PANTHER" id="PTHR30435">
    <property type="entry name" value="FLAGELLAR PROTEIN"/>
    <property type="match status" value="1"/>
</dbReference>
<protein>
    <recommendedName>
        <fullName evidence="3 6">Flagellar basal body rod protein FlgB</fullName>
    </recommendedName>
</protein>
<evidence type="ECO:0000256" key="2">
    <source>
        <dbReference type="ARBA" id="ARBA00009677"/>
    </source>
</evidence>
<dbReference type="KEGG" id="pste:PSTEL_16475"/>
<gene>
    <name evidence="9" type="ORF">PSTEL_16475</name>
</gene>
<dbReference type="AlphaFoldDB" id="A0A089LYZ1"/>
<dbReference type="PANTHER" id="PTHR30435:SF12">
    <property type="entry name" value="FLAGELLAR BASAL BODY ROD PROTEIN FLGB"/>
    <property type="match status" value="1"/>
</dbReference>
<dbReference type="OrthoDB" id="9792068at2"/>
<dbReference type="HOGENOM" id="CLU_125463_3_1_9"/>
<evidence type="ECO:0000313" key="10">
    <source>
        <dbReference type="Proteomes" id="UP000029507"/>
    </source>
</evidence>
<sequence>MGLLNSISFQRLQTGIDAATLRQSALANNVANVDTPGFKRSDVSFESLLQQEEKGIKSTLNAKTTNPLHIQFGSAGSVPTPTTQTDTETSMNNNENNVDIDREMALSAENQLRYNSYVSLINNQITMMRSAIEGR</sequence>
<dbReference type="EMBL" id="CP009286">
    <property type="protein sequence ID" value="AIQ64458.1"/>
    <property type="molecule type" value="Genomic_DNA"/>
</dbReference>
<comment type="function">
    <text evidence="5 6">Structural component of flagellum, the bacterial motility apparatus. Part of the rod structure of flagellar basal body.</text>
</comment>
<dbReference type="Pfam" id="PF00460">
    <property type="entry name" value="Flg_bb_rod"/>
    <property type="match status" value="1"/>
</dbReference>
<dbReference type="STRING" id="169760.PSTEL_16475"/>
<organism evidence="9 10">
    <name type="scientific">Paenibacillus stellifer</name>
    <dbReference type="NCBI Taxonomy" id="169760"/>
    <lineage>
        <taxon>Bacteria</taxon>
        <taxon>Bacillati</taxon>
        <taxon>Bacillota</taxon>
        <taxon>Bacilli</taxon>
        <taxon>Bacillales</taxon>
        <taxon>Paenibacillaceae</taxon>
        <taxon>Paenibacillus</taxon>
    </lineage>
</organism>
<dbReference type="Proteomes" id="UP000029507">
    <property type="component" value="Chromosome"/>
</dbReference>
<evidence type="ECO:0000256" key="5">
    <source>
        <dbReference type="ARBA" id="ARBA00024934"/>
    </source>
</evidence>
<dbReference type="PIRSF" id="PIRSF002889">
    <property type="entry name" value="Rod_FlgB"/>
    <property type="match status" value="1"/>
</dbReference>
<evidence type="ECO:0000256" key="4">
    <source>
        <dbReference type="ARBA" id="ARBA00023143"/>
    </source>
</evidence>
<dbReference type="InterPro" id="IPR001444">
    <property type="entry name" value="Flag_bb_rod_N"/>
</dbReference>
<evidence type="ECO:0000313" key="9">
    <source>
        <dbReference type="EMBL" id="AIQ64458.1"/>
    </source>
</evidence>
<evidence type="ECO:0000259" key="8">
    <source>
        <dbReference type="Pfam" id="PF00460"/>
    </source>
</evidence>
<comment type="similarity">
    <text evidence="2 6">Belongs to the flagella basal body rod proteins family.</text>
</comment>
<name>A0A089LYZ1_9BACL</name>
<dbReference type="PROSITE" id="PS00588">
    <property type="entry name" value="FLAGELLA_BB_ROD"/>
    <property type="match status" value="1"/>
</dbReference>
<comment type="subcellular location">
    <subcellularLocation>
        <location evidence="1 6">Bacterial flagellum basal body</location>
    </subcellularLocation>
</comment>
<keyword evidence="9" id="KW-0282">Flagellum</keyword>
<feature type="domain" description="Flagellar basal body rod protein N-terminal" evidence="8">
    <location>
        <begin position="15"/>
        <end position="39"/>
    </location>
</feature>
<dbReference type="InterPro" id="IPR006300">
    <property type="entry name" value="FlgB"/>
</dbReference>
<feature type="region of interest" description="Disordered" evidence="7">
    <location>
        <begin position="73"/>
        <end position="95"/>
    </location>
</feature>
<dbReference type="InterPro" id="IPR019776">
    <property type="entry name" value="Flagellar_basal_body_rod_CS"/>
</dbReference>